<protein>
    <recommendedName>
        <fullName evidence="4">Alkaline shock response membrane anchor protein AmaP</fullName>
    </recommendedName>
</protein>
<dbReference type="Proteomes" id="UP000664357">
    <property type="component" value="Unassembled WGS sequence"/>
</dbReference>
<evidence type="ECO:0008006" key="4">
    <source>
        <dbReference type="Google" id="ProtNLM"/>
    </source>
</evidence>
<dbReference type="EMBL" id="JAFREL020000005">
    <property type="protein sequence ID" value="MEO1772647.1"/>
    <property type="molecule type" value="Genomic_DNA"/>
</dbReference>
<reference evidence="2 3" key="2">
    <citation type="submission" date="2024-02" db="EMBL/GenBank/DDBJ databases">
        <title>The Genome Sequence of Enterococcus sp. DIV0159.</title>
        <authorList>
            <person name="Earl A."/>
            <person name="Manson A."/>
            <person name="Gilmore M."/>
            <person name="Sanders J."/>
            <person name="Shea T."/>
            <person name="Howe W."/>
            <person name="Livny J."/>
            <person name="Cuomo C."/>
            <person name="Neafsey D."/>
            <person name="Birren B."/>
        </authorList>
    </citation>
    <scope>NUCLEOTIDE SEQUENCE [LARGE SCALE GENOMIC DNA]</scope>
    <source>
        <strain evidence="2 3">665A</strain>
    </source>
</reference>
<reference evidence="2 3" key="1">
    <citation type="submission" date="2021-03" db="EMBL/GenBank/DDBJ databases">
        <authorList>
            <person name="Gilmore M.S."/>
            <person name="Schwartzman J."/>
            <person name="Van Tyne D."/>
            <person name="Martin M."/>
            <person name="Earl A.M."/>
            <person name="Manson A.L."/>
            <person name="Straub T."/>
            <person name="Salamzade R."/>
            <person name="Saavedra J."/>
            <person name="Lebreton F."/>
            <person name="Prichula J."/>
            <person name="Schaufler K."/>
            <person name="Gaca A."/>
            <person name="Sgardioli B."/>
            <person name="Wagenaar J."/>
            <person name="Strong T."/>
        </authorList>
    </citation>
    <scope>NUCLEOTIDE SEQUENCE [LARGE SCALE GENOMIC DNA]</scope>
    <source>
        <strain evidence="2 3">665A</strain>
    </source>
</reference>
<evidence type="ECO:0000256" key="1">
    <source>
        <dbReference type="SAM" id="Phobius"/>
    </source>
</evidence>
<accession>A0ABV0EY01</accession>
<feature type="transmembrane region" description="Helical" evidence="1">
    <location>
        <begin position="53"/>
        <end position="75"/>
    </location>
</feature>
<evidence type="ECO:0000313" key="2">
    <source>
        <dbReference type="EMBL" id="MEO1772647.1"/>
    </source>
</evidence>
<keyword evidence="1" id="KW-0812">Transmembrane</keyword>
<feature type="transmembrane region" description="Helical" evidence="1">
    <location>
        <begin position="7"/>
        <end position="33"/>
    </location>
</feature>
<keyword evidence="1" id="KW-0472">Membrane</keyword>
<gene>
    <name evidence="2" type="ORF">JZO67_004629</name>
</gene>
<comment type="caution">
    <text evidence="2">The sequence shown here is derived from an EMBL/GenBank/DDBJ whole genome shotgun (WGS) entry which is preliminary data.</text>
</comment>
<dbReference type="RefSeq" id="WP_207701035.1">
    <property type="nucleotide sequence ID" value="NZ_JAFREL020000005.1"/>
</dbReference>
<sequence>MNKGLKSLLIIISLILLSVFLSIVVINSHIVNIPMQLGPARYFTLTNYIAQQYLFWVGAVLAILMVVAILVIIFYPKTTGKFTLKDNHGKLSLDKRAIEGYVRTSINQGDFMNSPKVNVKATNNKIKVKVKGNLKRTSSMIGKMDLWAAQMQDELMRVLGPNEKVVVDVKYVGFEEDQKQREKVSSDQPRVE</sequence>
<proteinExistence type="predicted"/>
<organism evidence="2 3">
    <name type="scientific">Candidatus Enterococcus ferrettii</name>
    <dbReference type="NCBI Taxonomy" id="2815324"/>
    <lineage>
        <taxon>Bacteria</taxon>
        <taxon>Bacillati</taxon>
        <taxon>Bacillota</taxon>
        <taxon>Bacilli</taxon>
        <taxon>Lactobacillales</taxon>
        <taxon>Enterococcaceae</taxon>
        <taxon>Enterococcus</taxon>
    </lineage>
</organism>
<keyword evidence="1" id="KW-1133">Transmembrane helix</keyword>
<dbReference type="NCBIfam" id="NF033218">
    <property type="entry name" value="anchor_AmaP"/>
    <property type="match status" value="1"/>
</dbReference>
<name>A0ABV0EY01_9ENTE</name>
<evidence type="ECO:0000313" key="3">
    <source>
        <dbReference type="Proteomes" id="UP000664357"/>
    </source>
</evidence>
<keyword evidence="3" id="KW-1185">Reference proteome</keyword>